<feature type="transmembrane region" description="Helical" evidence="8">
    <location>
        <begin position="171"/>
        <end position="189"/>
    </location>
</feature>
<dbReference type="GO" id="GO:0010181">
    <property type="term" value="F:FMN binding"/>
    <property type="evidence" value="ECO:0007669"/>
    <property type="project" value="TreeGrafter"/>
</dbReference>
<comment type="caution">
    <text evidence="10">The sequence shown here is derived from an EMBL/GenBank/DDBJ whole genome shotgun (WGS) entry which is preliminary data.</text>
</comment>
<keyword evidence="5 8" id="KW-1133">Transmembrane helix</keyword>
<dbReference type="PANTHER" id="PTHR36964">
    <property type="entry name" value="PROTEIN-METHIONINE-SULFOXIDE REDUCTASE HEME-BINDING SUBUNIT MSRQ"/>
    <property type="match status" value="1"/>
</dbReference>
<evidence type="ECO:0000256" key="6">
    <source>
        <dbReference type="ARBA" id="ARBA00023004"/>
    </source>
</evidence>
<comment type="subcellular location">
    <subcellularLocation>
        <location evidence="1">Membrane</location>
        <topology evidence="1">Multi-pass membrane protein</topology>
    </subcellularLocation>
</comment>
<evidence type="ECO:0000256" key="2">
    <source>
        <dbReference type="ARBA" id="ARBA00022448"/>
    </source>
</evidence>
<proteinExistence type="predicted"/>
<evidence type="ECO:0000256" key="4">
    <source>
        <dbReference type="ARBA" id="ARBA00022692"/>
    </source>
</evidence>
<feature type="transmembrane region" description="Helical" evidence="8">
    <location>
        <begin position="71"/>
        <end position="94"/>
    </location>
</feature>
<name>A0A4R6VE24_9PAST</name>
<dbReference type="Pfam" id="PF01794">
    <property type="entry name" value="Ferric_reduct"/>
    <property type="match status" value="1"/>
</dbReference>
<dbReference type="GO" id="GO:0005886">
    <property type="term" value="C:plasma membrane"/>
    <property type="evidence" value="ECO:0007669"/>
    <property type="project" value="TreeGrafter"/>
</dbReference>
<dbReference type="GO" id="GO:0020037">
    <property type="term" value="F:heme binding"/>
    <property type="evidence" value="ECO:0007669"/>
    <property type="project" value="TreeGrafter"/>
</dbReference>
<accession>A0A4R6VE24</accession>
<dbReference type="InterPro" id="IPR013130">
    <property type="entry name" value="Fe3_Rdtase_TM_dom"/>
</dbReference>
<evidence type="ECO:0000256" key="1">
    <source>
        <dbReference type="ARBA" id="ARBA00004141"/>
    </source>
</evidence>
<keyword evidence="7 8" id="KW-0472">Membrane</keyword>
<evidence type="ECO:0000313" key="11">
    <source>
        <dbReference type="Proteomes" id="UP000295657"/>
    </source>
</evidence>
<organism evidence="10 11">
    <name type="scientific">Mesocricetibacter intestinalis</name>
    <dbReference type="NCBI Taxonomy" id="1521930"/>
    <lineage>
        <taxon>Bacteria</taxon>
        <taxon>Pseudomonadati</taxon>
        <taxon>Pseudomonadota</taxon>
        <taxon>Gammaproteobacteria</taxon>
        <taxon>Pasteurellales</taxon>
        <taxon>Pasteurellaceae</taxon>
        <taxon>Mesocricetibacter</taxon>
    </lineage>
</organism>
<dbReference type="Proteomes" id="UP000295657">
    <property type="component" value="Unassembled WGS sequence"/>
</dbReference>
<keyword evidence="4 8" id="KW-0812">Transmembrane</keyword>
<feature type="transmembrane region" description="Helical" evidence="8">
    <location>
        <begin position="147"/>
        <end position="165"/>
    </location>
</feature>
<dbReference type="EMBL" id="SNYQ01000002">
    <property type="protein sequence ID" value="TDQ58994.1"/>
    <property type="molecule type" value="Genomic_DNA"/>
</dbReference>
<gene>
    <name evidence="10" type="ORF">EDC45_0786</name>
</gene>
<keyword evidence="2" id="KW-0813">Transport</keyword>
<evidence type="ECO:0000256" key="8">
    <source>
        <dbReference type="SAM" id="Phobius"/>
    </source>
</evidence>
<feature type="transmembrane region" description="Helical" evidence="8">
    <location>
        <begin position="40"/>
        <end position="59"/>
    </location>
</feature>
<dbReference type="AlphaFoldDB" id="A0A4R6VE24"/>
<dbReference type="GO" id="GO:0016679">
    <property type="term" value="F:oxidoreductase activity, acting on diphenols and related substances as donors"/>
    <property type="evidence" value="ECO:0007669"/>
    <property type="project" value="TreeGrafter"/>
</dbReference>
<feature type="domain" description="Ferric oxidoreductase" evidence="9">
    <location>
        <begin position="46"/>
        <end position="159"/>
    </location>
</feature>
<keyword evidence="6" id="KW-0408">Iron</keyword>
<evidence type="ECO:0000313" key="10">
    <source>
        <dbReference type="EMBL" id="TDQ58994.1"/>
    </source>
</evidence>
<dbReference type="PANTHER" id="PTHR36964:SF1">
    <property type="entry name" value="PROTEIN-METHIONINE-SULFOXIDE REDUCTASE HEME-BINDING SUBUNIT MSRQ"/>
    <property type="match status" value="1"/>
</dbReference>
<evidence type="ECO:0000256" key="5">
    <source>
        <dbReference type="ARBA" id="ARBA00022989"/>
    </source>
</evidence>
<feature type="transmembrane region" description="Helical" evidence="8">
    <location>
        <begin position="114"/>
        <end position="135"/>
    </location>
</feature>
<protein>
    <submittedName>
        <fullName evidence="10">Sulfoxide reductase heme-binding subunit YedZ</fullName>
    </submittedName>
</protein>
<dbReference type="RefSeq" id="WP_133543655.1">
    <property type="nucleotide sequence ID" value="NZ_SNYQ01000002.1"/>
</dbReference>
<dbReference type="InterPro" id="IPR022837">
    <property type="entry name" value="MsrQ-like"/>
</dbReference>
<dbReference type="OrthoDB" id="9788328at2"/>
<keyword evidence="11" id="KW-1185">Reference proteome</keyword>
<evidence type="ECO:0000256" key="3">
    <source>
        <dbReference type="ARBA" id="ARBA00022617"/>
    </source>
</evidence>
<reference evidence="10 11" key="1">
    <citation type="submission" date="2019-03" db="EMBL/GenBank/DDBJ databases">
        <title>Genomic Encyclopedia of Type Strains, Phase IV (KMG-IV): sequencing the most valuable type-strain genomes for metagenomic binning, comparative biology and taxonomic classification.</title>
        <authorList>
            <person name="Goeker M."/>
        </authorList>
    </citation>
    <scope>NUCLEOTIDE SEQUENCE [LARGE SCALE GENOMIC DNA]</scope>
    <source>
        <strain evidence="10 11">DSM 28403</strain>
    </source>
</reference>
<keyword evidence="3" id="KW-0479">Metal-binding</keyword>
<sequence length="196" mass="22122">MFAASFLRIVAHLCCFLPLVWLALVLYTGAENLGADPIKGIQHFLGFSGLTIFIALFLLRLVVALLKMPRLLALHSALGLWGIFYSLAHILSYFVLELNTDIELFLHELTERSYLIAGALSFLLFGITGLSTLSLLRRKIKTGWLSLHKLSYLALALAVFHYYLSLKGTEWMLVIYSALTLLMLGIIWYRKGFPLK</sequence>
<keyword evidence="3" id="KW-0349">Heme</keyword>
<evidence type="ECO:0000259" key="9">
    <source>
        <dbReference type="Pfam" id="PF01794"/>
    </source>
</evidence>
<evidence type="ECO:0000256" key="7">
    <source>
        <dbReference type="ARBA" id="ARBA00023136"/>
    </source>
</evidence>